<dbReference type="HOGENOM" id="CLU_1665341_0_0_1"/>
<organism evidence="1 2">
    <name type="scientific">Emiliania huxleyi (strain CCMP1516)</name>
    <dbReference type="NCBI Taxonomy" id="280463"/>
    <lineage>
        <taxon>Eukaryota</taxon>
        <taxon>Haptista</taxon>
        <taxon>Haptophyta</taxon>
        <taxon>Prymnesiophyceae</taxon>
        <taxon>Isochrysidales</taxon>
        <taxon>Noelaerhabdaceae</taxon>
        <taxon>Emiliania</taxon>
    </lineage>
</organism>
<name>A0A0D3JCX0_EMIH1</name>
<sequence>MSLHSIDPSNLDWTTLLVTLGAGLAAATYFHRCVYRGVPPALPPPGGLQTKGTVQLERGDVGGEEEVKRDYGRALAAGGIHLLVPPAPPAALPPPADGGDREAAFEAALAKACGGEALSEATMVRLRAMLSVSPAVSLLLKLQCAPALQSHRFIVVLPRRYEVRAVGPGADVEKEIALEAAA</sequence>
<dbReference type="RefSeq" id="XP_005773784.1">
    <property type="nucleotide sequence ID" value="XM_005773727.1"/>
</dbReference>
<dbReference type="EnsemblProtists" id="EOD21355">
    <property type="protein sequence ID" value="EOD21355"/>
    <property type="gene ID" value="EMIHUDRAFT_241328"/>
</dbReference>
<dbReference type="AlphaFoldDB" id="A0A0D3JCX0"/>
<reference evidence="1" key="2">
    <citation type="submission" date="2024-10" db="UniProtKB">
        <authorList>
            <consortium name="EnsemblProtists"/>
        </authorList>
    </citation>
    <scope>IDENTIFICATION</scope>
</reference>
<dbReference type="Proteomes" id="UP000013827">
    <property type="component" value="Unassembled WGS sequence"/>
</dbReference>
<protein>
    <submittedName>
        <fullName evidence="1">Uncharacterized protein</fullName>
    </submittedName>
</protein>
<evidence type="ECO:0000313" key="2">
    <source>
        <dbReference type="Proteomes" id="UP000013827"/>
    </source>
</evidence>
<dbReference type="GeneID" id="17266895"/>
<dbReference type="KEGG" id="ehx:EMIHUDRAFT_241328"/>
<reference evidence="2" key="1">
    <citation type="journal article" date="2013" name="Nature">
        <title>Pan genome of the phytoplankton Emiliania underpins its global distribution.</title>
        <authorList>
            <person name="Read B.A."/>
            <person name="Kegel J."/>
            <person name="Klute M.J."/>
            <person name="Kuo A."/>
            <person name="Lefebvre S.C."/>
            <person name="Maumus F."/>
            <person name="Mayer C."/>
            <person name="Miller J."/>
            <person name="Monier A."/>
            <person name="Salamov A."/>
            <person name="Young J."/>
            <person name="Aguilar M."/>
            <person name="Claverie J.M."/>
            <person name="Frickenhaus S."/>
            <person name="Gonzalez K."/>
            <person name="Herman E.K."/>
            <person name="Lin Y.C."/>
            <person name="Napier J."/>
            <person name="Ogata H."/>
            <person name="Sarno A.F."/>
            <person name="Shmutz J."/>
            <person name="Schroeder D."/>
            <person name="de Vargas C."/>
            <person name="Verret F."/>
            <person name="von Dassow P."/>
            <person name="Valentin K."/>
            <person name="Van de Peer Y."/>
            <person name="Wheeler G."/>
            <person name="Dacks J.B."/>
            <person name="Delwiche C.F."/>
            <person name="Dyhrman S.T."/>
            <person name="Glockner G."/>
            <person name="John U."/>
            <person name="Richards T."/>
            <person name="Worden A.Z."/>
            <person name="Zhang X."/>
            <person name="Grigoriev I.V."/>
            <person name="Allen A.E."/>
            <person name="Bidle K."/>
            <person name="Borodovsky M."/>
            <person name="Bowler C."/>
            <person name="Brownlee C."/>
            <person name="Cock J.M."/>
            <person name="Elias M."/>
            <person name="Gladyshev V.N."/>
            <person name="Groth M."/>
            <person name="Guda C."/>
            <person name="Hadaegh A."/>
            <person name="Iglesias-Rodriguez M.D."/>
            <person name="Jenkins J."/>
            <person name="Jones B.M."/>
            <person name="Lawson T."/>
            <person name="Leese F."/>
            <person name="Lindquist E."/>
            <person name="Lobanov A."/>
            <person name="Lomsadze A."/>
            <person name="Malik S.B."/>
            <person name="Marsh M.E."/>
            <person name="Mackinder L."/>
            <person name="Mock T."/>
            <person name="Mueller-Roeber B."/>
            <person name="Pagarete A."/>
            <person name="Parker M."/>
            <person name="Probert I."/>
            <person name="Quesneville H."/>
            <person name="Raines C."/>
            <person name="Rensing S.A."/>
            <person name="Riano-Pachon D.M."/>
            <person name="Richier S."/>
            <person name="Rokitta S."/>
            <person name="Shiraiwa Y."/>
            <person name="Soanes D.M."/>
            <person name="van der Giezen M."/>
            <person name="Wahlund T.M."/>
            <person name="Williams B."/>
            <person name="Wilson W."/>
            <person name="Wolfe G."/>
            <person name="Wurch L.L."/>
        </authorList>
    </citation>
    <scope>NUCLEOTIDE SEQUENCE</scope>
</reference>
<keyword evidence="2" id="KW-1185">Reference proteome</keyword>
<proteinExistence type="predicted"/>
<dbReference type="PaxDb" id="2903-EOD21355"/>
<accession>A0A0D3JCX0</accession>
<evidence type="ECO:0000313" key="1">
    <source>
        <dbReference type="EnsemblProtists" id="EOD21355"/>
    </source>
</evidence>